<gene>
    <name evidence="1" type="ORF">SD37_04755</name>
</gene>
<name>A0A193BS80_AMYOR</name>
<keyword evidence="2" id="KW-1185">Reference proteome</keyword>
<dbReference type="STRING" id="31958.SD37_04755"/>
<protein>
    <submittedName>
        <fullName evidence="1">Uncharacterized protein</fullName>
    </submittedName>
</protein>
<dbReference type="SUPFAM" id="SSF54909">
    <property type="entry name" value="Dimeric alpha+beta barrel"/>
    <property type="match status" value="1"/>
</dbReference>
<evidence type="ECO:0000313" key="2">
    <source>
        <dbReference type="Proteomes" id="UP000093695"/>
    </source>
</evidence>
<reference evidence="1 2" key="1">
    <citation type="journal article" date="2015" name="Genome Announc.">
        <title>Draft Genome Sequence of Norvancomycin-Producing Strain Amycolatopsis orientalis CPCC200066.</title>
        <authorList>
            <person name="Lei X."/>
            <person name="Yuan F."/>
            <person name="Shi Y."/>
            <person name="Li X."/>
            <person name="Wang L."/>
            <person name="Hong B."/>
        </authorList>
    </citation>
    <scope>NUCLEOTIDE SEQUENCE [LARGE SCALE GENOMIC DNA]</scope>
    <source>
        <strain evidence="1 2">B-37</strain>
    </source>
</reference>
<dbReference type="AlphaFoldDB" id="A0A193BS80"/>
<dbReference type="RefSeq" id="WP_044853996.1">
    <property type="nucleotide sequence ID" value="NZ_CP016174.1"/>
</dbReference>
<sequence>MTIHTGHWPTPSGDLVAVAREWPDADAARAAVASRSAEGLVSATAYEGIDHDGAFTYEQWTSEDAIQDLDGAPVFRLYRGQRGEGTPGCLVIVSVEFEGPDERRQRDWIDLVFTALASEPARPEGGISGYFHVSTDGTRVLNYAEWTSAEAHLAALAAPGADGIGTTDAWKRVQNFPGMSGGSVKRYRPILSAVAA</sequence>
<evidence type="ECO:0000313" key="1">
    <source>
        <dbReference type="EMBL" id="ANN15038.1"/>
    </source>
</evidence>
<dbReference type="Proteomes" id="UP000093695">
    <property type="component" value="Chromosome"/>
</dbReference>
<dbReference type="KEGG" id="aori:SD37_04755"/>
<dbReference type="Gene3D" id="3.30.70.100">
    <property type="match status" value="2"/>
</dbReference>
<dbReference type="InterPro" id="IPR011008">
    <property type="entry name" value="Dimeric_a/b-barrel"/>
</dbReference>
<dbReference type="EMBL" id="CP016174">
    <property type="protein sequence ID" value="ANN15038.1"/>
    <property type="molecule type" value="Genomic_DNA"/>
</dbReference>
<proteinExistence type="predicted"/>
<accession>A0A193BS80</accession>
<organism evidence="1 2">
    <name type="scientific">Amycolatopsis orientalis</name>
    <name type="common">Nocardia orientalis</name>
    <dbReference type="NCBI Taxonomy" id="31958"/>
    <lineage>
        <taxon>Bacteria</taxon>
        <taxon>Bacillati</taxon>
        <taxon>Actinomycetota</taxon>
        <taxon>Actinomycetes</taxon>
        <taxon>Pseudonocardiales</taxon>
        <taxon>Pseudonocardiaceae</taxon>
        <taxon>Amycolatopsis</taxon>
    </lineage>
</organism>